<accession>A0AA35QUE2</accession>
<dbReference type="PANTHER" id="PTHR22761">
    <property type="entry name" value="CHARGED MULTIVESICULAR BODY PROTEIN"/>
    <property type="match status" value="1"/>
</dbReference>
<dbReference type="InterPro" id="IPR005024">
    <property type="entry name" value="Snf7_fam"/>
</dbReference>
<keyword evidence="7" id="KW-1185">Reference proteome</keyword>
<dbReference type="Pfam" id="PF03357">
    <property type="entry name" value="Snf7"/>
    <property type="match status" value="1"/>
</dbReference>
<dbReference type="GO" id="GO:0005771">
    <property type="term" value="C:multivesicular body"/>
    <property type="evidence" value="ECO:0007669"/>
    <property type="project" value="TreeGrafter"/>
</dbReference>
<proteinExistence type="inferred from homology"/>
<evidence type="ECO:0000256" key="1">
    <source>
        <dbReference type="ARBA" id="ARBA00006190"/>
    </source>
</evidence>
<organism evidence="6 7">
    <name type="scientific">Geodia barretti</name>
    <name type="common">Barrett's horny sponge</name>
    <dbReference type="NCBI Taxonomy" id="519541"/>
    <lineage>
        <taxon>Eukaryota</taxon>
        <taxon>Metazoa</taxon>
        <taxon>Porifera</taxon>
        <taxon>Demospongiae</taxon>
        <taxon>Heteroscleromorpha</taxon>
        <taxon>Tetractinellida</taxon>
        <taxon>Astrophorina</taxon>
        <taxon>Geodiidae</taxon>
        <taxon>Geodia</taxon>
    </lineage>
</organism>
<dbReference type="PANTHER" id="PTHR22761:SF12">
    <property type="entry name" value="CHARGED MULTIVESICULAR BODY PROTEIN 5"/>
    <property type="match status" value="1"/>
</dbReference>
<sequence>MNINCSVRNQPGADSNYPLLFSENAPASDSIKVGFGSSREGQGADIMAKKKTPPPDLTKMMDSSSESIEKKIAELDLELKKCKDQMAKMGDSHPMKGAVKQRALRILKQKKTCENQLEGLRKQLFNMERANFATQQLKDTKTTVDAMKLGVKEMKREYKKVDIGKIEDLQDEVEDMLELTGEVQETLGRAYGLPDDIDEDDLEAESDAMGDDYRPPGSPN</sequence>
<name>A0AA35QUE2_GEOBA</name>
<feature type="region of interest" description="Disordered" evidence="5">
    <location>
        <begin position="31"/>
        <end position="62"/>
    </location>
</feature>
<dbReference type="GO" id="GO:0006900">
    <property type="term" value="P:vesicle budding from membrane"/>
    <property type="evidence" value="ECO:0007669"/>
    <property type="project" value="TreeGrafter"/>
</dbReference>
<gene>
    <name evidence="6" type="ORF">GBAR_LOCUS1017</name>
</gene>
<dbReference type="Gene3D" id="6.10.250.1710">
    <property type="match status" value="1"/>
</dbReference>
<feature type="compositionally biased region" description="Acidic residues" evidence="5">
    <location>
        <begin position="195"/>
        <end position="210"/>
    </location>
</feature>
<feature type="coiled-coil region" evidence="4">
    <location>
        <begin position="65"/>
        <end position="130"/>
    </location>
</feature>
<evidence type="ECO:0000256" key="5">
    <source>
        <dbReference type="SAM" id="MobiDB-lite"/>
    </source>
</evidence>
<evidence type="ECO:0000256" key="2">
    <source>
        <dbReference type="ARBA" id="ARBA00023054"/>
    </source>
</evidence>
<keyword evidence="2 4" id="KW-0175">Coiled coil</keyword>
<protein>
    <recommendedName>
        <fullName evidence="3">Charged multivesicular body protein 5</fullName>
    </recommendedName>
</protein>
<comment type="similarity">
    <text evidence="1">Belongs to the SNF7 family.</text>
</comment>
<evidence type="ECO:0000256" key="3">
    <source>
        <dbReference type="ARBA" id="ARBA00041078"/>
    </source>
</evidence>
<evidence type="ECO:0000313" key="6">
    <source>
        <dbReference type="EMBL" id="CAI7992485.1"/>
    </source>
</evidence>
<evidence type="ECO:0000256" key="4">
    <source>
        <dbReference type="SAM" id="Coils"/>
    </source>
</evidence>
<evidence type="ECO:0000313" key="7">
    <source>
        <dbReference type="Proteomes" id="UP001174909"/>
    </source>
</evidence>
<dbReference type="AlphaFoldDB" id="A0AA35QUE2"/>
<dbReference type="Proteomes" id="UP001174909">
    <property type="component" value="Unassembled WGS sequence"/>
</dbReference>
<dbReference type="EMBL" id="CASHTH010000147">
    <property type="protein sequence ID" value="CAI7992485.1"/>
    <property type="molecule type" value="Genomic_DNA"/>
</dbReference>
<reference evidence="6" key="1">
    <citation type="submission" date="2023-03" db="EMBL/GenBank/DDBJ databases">
        <authorList>
            <person name="Steffen K."/>
            <person name="Cardenas P."/>
        </authorList>
    </citation>
    <scope>NUCLEOTIDE SEQUENCE</scope>
</reference>
<feature type="region of interest" description="Disordered" evidence="5">
    <location>
        <begin position="188"/>
        <end position="220"/>
    </location>
</feature>
<comment type="caution">
    <text evidence="6">The sequence shown here is derived from an EMBL/GenBank/DDBJ whole genome shotgun (WGS) entry which is preliminary data.</text>
</comment>
<dbReference type="GO" id="GO:0032511">
    <property type="term" value="P:late endosome to vacuole transport via multivesicular body sorting pathway"/>
    <property type="evidence" value="ECO:0007669"/>
    <property type="project" value="TreeGrafter"/>
</dbReference>